<dbReference type="PANTHER" id="PTHR43452:SF6">
    <property type="entry name" value="PYRUVATE DECARBOXYLASE 2"/>
    <property type="match status" value="1"/>
</dbReference>
<dbReference type="Gene3D" id="3.40.50.970">
    <property type="match status" value="1"/>
</dbReference>
<evidence type="ECO:0000256" key="4">
    <source>
        <dbReference type="ARBA" id="ARBA00007812"/>
    </source>
</evidence>
<evidence type="ECO:0000256" key="3">
    <source>
        <dbReference type="ARBA" id="ARBA00001964"/>
    </source>
</evidence>
<evidence type="ECO:0000256" key="9">
    <source>
        <dbReference type="ARBA" id="ARBA00022842"/>
    </source>
</evidence>
<keyword evidence="8" id="KW-0210">Decarboxylase</keyword>
<dbReference type="EMBL" id="JAUUTY010000003">
    <property type="protein sequence ID" value="KAK1661919.1"/>
    <property type="molecule type" value="Genomic_DNA"/>
</dbReference>
<organism evidence="14 18">
    <name type="scientific">Lolium multiflorum</name>
    <name type="common">Italian ryegrass</name>
    <name type="synonym">Lolium perenne subsp. multiflorum</name>
    <dbReference type="NCBI Taxonomy" id="4521"/>
    <lineage>
        <taxon>Eukaryota</taxon>
        <taxon>Viridiplantae</taxon>
        <taxon>Streptophyta</taxon>
        <taxon>Embryophyta</taxon>
        <taxon>Tracheophyta</taxon>
        <taxon>Spermatophyta</taxon>
        <taxon>Magnoliopsida</taxon>
        <taxon>Liliopsida</taxon>
        <taxon>Poales</taxon>
        <taxon>Poaceae</taxon>
        <taxon>BOP clade</taxon>
        <taxon>Pooideae</taxon>
        <taxon>Poodae</taxon>
        <taxon>Poeae</taxon>
        <taxon>Poeae Chloroplast Group 2 (Poeae type)</taxon>
        <taxon>Loliodinae</taxon>
        <taxon>Loliinae</taxon>
        <taxon>Lolium</taxon>
    </lineage>
</organism>
<evidence type="ECO:0000256" key="6">
    <source>
        <dbReference type="ARBA" id="ARBA00013202"/>
    </source>
</evidence>
<dbReference type="SUPFAM" id="SSF52518">
    <property type="entry name" value="Thiamin diphosphate-binding fold (THDP-binding)"/>
    <property type="match status" value="1"/>
</dbReference>
<dbReference type="InterPro" id="IPR029061">
    <property type="entry name" value="THDP-binding"/>
</dbReference>
<evidence type="ECO:0000256" key="7">
    <source>
        <dbReference type="ARBA" id="ARBA00022723"/>
    </source>
</evidence>
<dbReference type="GO" id="GO:0000949">
    <property type="term" value="P:aromatic amino acid family catabolic process to alcohol via Ehrlich pathway"/>
    <property type="evidence" value="ECO:0007669"/>
    <property type="project" value="TreeGrafter"/>
</dbReference>
<dbReference type="GO" id="GO:0005829">
    <property type="term" value="C:cytosol"/>
    <property type="evidence" value="ECO:0007669"/>
    <property type="project" value="TreeGrafter"/>
</dbReference>
<comment type="catalytic activity">
    <reaction evidence="1">
        <text>a 2-oxocarboxylate + H(+) = an aldehyde + CO2</text>
        <dbReference type="Rhea" id="RHEA:11628"/>
        <dbReference type="ChEBI" id="CHEBI:15378"/>
        <dbReference type="ChEBI" id="CHEBI:16526"/>
        <dbReference type="ChEBI" id="CHEBI:17478"/>
        <dbReference type="ChEBI" id="CHEBI:35179"/>
        <dbReference type="EC" id="4.1.1.1"/>
    </reaction>
</comment>
<evidence type="ECO:0000256" key="5">
    <source>
        <dbReference type="ARBA" id="ARBA00011881"/>
    </source>
</evidence>
<gene>
    <name evidence="14" type="ORF">QYE76_050075</name>
    <name evidence="15" type="ORF">QYE76_050078</name>
    <name evidence="16" type="ORF">QYE76_050079</name>
    <name evidence="17" type="ORF">QYE76_050080</name>
</gene>
<dbReference type="EMBL" id="JAUUTY010000003">
    <property type="protein sequence ID" value="KAK1661916.1"/>
    <property type="molecule type" value="Genomic_DNA"/>
</dbReference>
<accession>A0AAD8WHH3</accession>
<evidence type="ECO:0000256" key="1">
    <source>
        <dbReference type="ARBA" id="ARBA00001041"/>
    </source>
</evidence>
<evidence type="ECO:0000256" key="2">
    <source>
        <dbReference type="ARBA" id="ARBA00001920"/>
    </source>
</evidence>
<keyword evidence="11" id="KW-0456">Lyase</keyword>
<dbReference type="EMBL" id="JAUUTY010000003">
    <property type="protein sequence ID" value="KAK1661921.1"/>
    <property type="molecule type" value="Genomic_DNA"/>
</dbReference>
<dbReference type="Proteomes" id="UP001231189">
    <property type="component" value="Unassembled WGS sequence"/>
</dbReference>
<evidence type="ECO:0000313" key="18">
    <source>
        <dbReference type="Proteomes" id="UP001231189"/>
    </source>
</evidence>
<feature type="domain" description="Thiamine pyrophosphate enzyme N-terminal TPP-binding" evidence="13">
    <location>
        <begin position="26"/>
        <end position="98"/>
    </location>
</feature>
<dbReference type="InterPro" id="IPR012001">
    <property type="entry name" value="Thiamin_PyroP_enz_TPP-bd_dom"/>
</dbReference>
<comment type="caution">
    <text evidence="14">The sequence shown here is derived from an EMBL/GenBank/DDBJ whole genome shotgun (WGS) entry which is preliminary data.</text>
</comment>
<dbReference type="EMBL" id="JAUUTY010000003">
    <property type="protein sequence ID" value="KAK1661920.1"/>
    <property type="molecule type" value="Genomic_DNA"/>
</dbReference>
<evidence type="ECO:0000313" key="16">
    <source>
        <dbReference type="EMBL" id="KAK1661920.1"/>
    </source>
</evidence>
<evidence type="ECO:0000313" key="15">
    <source>
        <dbReference type="EMBL" id="KAK1661919.1"/>
    </source>
</evidence>
<sequence length="141" mass="14613">MATALGSLPSASSSATTAPSIPANATLGRHLARRLAEVGARDVFTVPGDFNLTLLDELEAEQPSGGGMRLVGCCNELNAAYAADGYARAGRGVGASNTRRQRDTLCGINQLDIIHPTGVEPGPQRDTIVVTLIPSSTVRID</sequence>
<keyword evidence="7" id="KW-0479">Metal-binding</keyword>
<comment type="cofactor">
    <cofactor evidence="2">
        <name>a metal cation</name>
        <dbReference type="ChEBI" id="CHEBI:25213"/>
    </cofactor>
</comment>
<evidence type="ECO:0000256" key="8">
    <source>
        <dbReference type="ARBA" id="ARBA00022793"/>
    </source>
</evidence>
<comment type="subunit">
    <text evidence="5">Homotetramer.</text>
</comment>
<evidence type="ECO:0000313" key="17">
    <source>
        <dbReference type="EMBL" id="KAK1661921.1"/>
    </source>
</evidence>
<evidence type="ECO:0000313" key="14">
    <source>
        <dbReference type="EMBL" id="KAK1661916.1"/>
    </source>
</evidence>
<reference evidence="14" key="1">
    <citation type="submission" date="2023-07" db="EMBL/GenBank/DDBJ databases">
        <title>A chromosome-level genome assembly of Lolium multiflorum.</title>
        <authorList>
            <person name="Chen Y."/>
            <person name="Copetti D."/>
            <person name="Kolliker R."/>
            <person name="Studer B."/>
        </authorList>
    </citation>
    <scope>NUCLEOTIDE SEQUENCE</scope>
    <source>
        <strain evidence="14">02402/16</strain>
        <tissue evidence="14">Leaf</tissue>
    </source>
</reference>
<evidence type="ECO:0000256" key="12">
    <source>
        <dbReference type="SAM" id="MobiDB-lite"/>
    </source>
</evidence>
<comment type="cofactor">
    <cofactor evidence="3">
        <name>thiamine diphosphate</name>
        <dbReference type="ChEBI" id="CHEBI:58937"/>
    </cofactor>
</comment>
<dbReference type="Pfam" id="PF02776">
    <property type="entry name" value="TPP_enzyme_N"/>
    <property type="match status" value="1"/>
</dbReference>
<dbReference type="GO" id="GO:0046872">
    <property type="term" value="F:metal ion binding"/>
    <property type="evidence" value="ECO:0007669"/>
    <property type="project" value="UniProtKB-KW"/>
</dbReference>
<protein>
    <recommendedName>
        <fullName evidence="6">pyruvate decarboxylase</fullName>
        <ecNumber evidence="6">4.1.1.1</ecNumber>
    </recommendedName>
</protein>
<keyword evidence="10" id="KW-0786">Thiamine pyrophosphate</keyword>
<name>A0AAD8WHH3_LOLMU</name>
<dbReference type="InterPro" id="IPR012110">
    <property type="entry name" value="PDC/IPDC-like"/>
</dbReference>
<dbReference type="PANTHER" id="PTHR43452">
    <property type="entry name" value="PYRUVATE DECARBOXYLASE"/>
    <property type="match status" value="1"/>
</dbReference>
<proteinExistence type="inferred from homology"/>
<dbReference type="GO" id="GO:0030976">
    <property type="term" value="F:thiamine pyrophosphate binding"/>
    <property type="evidence" value="ECO:0007669"/>
    <property type="project" value="InterPro"/>
</dbReference>
<evidence type="ECO:0000256" key="11">
    <source>
        <dbReference type="ARBA" id="ARBA00023239"/>
    </source>
</evidence>
<evidence type="ECO:0000256" key="10">
    <source>
        <dbReference type="ARBA" id="ARBA00023052"/>
    </source>
</evidence>
<comment type="similarity">
    <text evidence="4">Belongs to the TPP enzyme family.</text>
</comment>
<keyword evidence="18" id="KW-1185">Reference proteome</keyword>
<dbReference type="EC" id="4.1.1.1" evidence="6"/>
<dbReference type="GO" id="GO:0004737">
    <property type="term" value="F:pyruvate decarboxylase activity"/>
    <property type="evidence" value="ECO:0007669"/>
    <property type="project" value="UniProtKB-EC"/>
</dbReference>
<keyword evidence="9" id="KW-0460">Magnesium</keyword>
<evidence type="ECO:0000259" key="13">
    <source>
        <dbReference type="Pfam" id="PF02776"/>
    </source>
</evidence>
<dbReference type="AlphaFoldDB" id="A0AAD8WHH3"/>
<feature type="region of interest" description="Disordered" evidence="12">
    <location>
        <begin position="1"/>
        <end position="21"/>
    </location>
</feature>